<evidence type="ECO:0000256" key="16">
    <source>
        <dbReference type="SAM" id="SignalP"/>
    </source>
</evidence>
<evidence type="ECO:0000256" key="15">
    <source>
        <dbReference type="ARBA" id="ARBA00045556"/>
    </source>
</evidence>
<comment type="subunit">
    <text evidence="4">Tetramer of heterotrimers consisting of exclusion domain, heavy- and light chains.</text>
</comment>
<dbReference type="InterPro" id="IPR038765">
    <property type="entry name" value="Papain-like_cys_pep_sf"/>
</dbReference>
<gene>
    <name evidence="19" type="primary">LOC101863795</name>
</gene>
<proteinExistence type="inferred from homology"/>
<dbReference type="InterPro" id="IPR025661">
    <property type="entry name" value="Pept_asp_AS"/>
</dbReference>
<keyword evidence="16" id="KW-0732">Signal</keyword>
<keyword evidence="8" id="KW-0378">Hydrolase</keyword>
<dbReference type="RefSeq" id="XP_005091688.1">
    <property type="nucleotide sequence ID" value="XM_005091631.3"/>
</dbReference>
<reference evidence="19" key="1">
    <citation type="submission" date="2025-08" db="UniProtKB">
        <authorList>
            <consortium name="RefSeq"/>
        </authorList>
    </citation>
    <scope>IDENTIFICATION</scope>
</reference>
<evidence type="ECO:0000313" key="19">
    <source>
        <dbReference type="RefSeq" id="XP_005091688.1"/>
    </source>
</evidence>
<comment type="catalytic activity">
    <reaction evidence="1">
        <text>Release of an N-terminal dipeptide, Xaa-Yaa-|-Zaa-, except when Xaa is Arg or Lys, or Yaa or Zaa is Pro.</text>
        <dbReference type="EC" id="3.4.14.1"/>
    </reaction>
</comment>
<protein>
    <recommendedName>
        <fullName evidence="6">Dipeptidyl peptidase 1</fullName>
        <ecNumber evidence="5">3.4.14.1</ecNumber>
    </recommendedName>
    <alternativeName>
        <fullName evidence="12">Cathepsin C</fullName>
    </alternativeName>
    <alternativeName>
        <fullName evidence="11">Cathepsin J</fullName>
    </alternativeName>
    <alternativeName>
        <fullName evidence="14">Dipeptidyl peptidase I</fullName>
    </alternativeName>
    <alternativeName>
        <fullName evidence="13">Dipeptidyl transferase</fullName>
    </alternativeName>
</protein>
<feature type="chain" id="PRO_5045430014" description="Dipeptidyl peptidase 1" evidence="16">
    <location>
        <begin position="31"/>
        <end position="467"/>
    </location>
</feature>
<dbReference type="Proteomes" id="UP000694888">
    <property type="component" value="Unplaced"/>
</dbReference>
<evidence type="ECO:0000256" key="11">
    <source>
        <dbReference type="ARBA" id="ARBA00029762"/>
    </source>
</evidence>
<keyword evidence="10" id="KW-0868">Chloride</keyword>
<evidence type="ECO:0000256" key="2">
    <source>
        <dbReference type="ARBA" id="ARBA00001923"/>
    </source>
</evidence>
<sequence length="467" mass="52189">MFGHHIMLPTLSRATFCVLLFAGLFNNAVADTPANCTYEDIRGTWIFSIGSGNNDRTVNCSKSFTPVRQSKFQLTYPDVAVDEFGNQGFWTIIYNQGFEVVVAGRKYFAFSKYVGKTSYCHETMPGWSHDVLGRDWSCYSGKKLGEAIIKEQTPAQRDNSLRFSHRVNSNEMVEAINKIQNSWEATHYPQFDSFSEEDFINLAGGHSSGVHSRPKPAPLTEEHKAIMQSLPKDFDWRNVDGINYVSPVRNQGGCGSCYAFGSMGMAEARVRIQTNNTQTPVFSPQDIVECSEYSQGCAGGFPYLIGGKYAEDFGLVLEKCNPYTGKNGKCQTDPKCPRHYFTGYRYIGGYYGGCNEALMMQAIHQNGPIAINFEVYRDLVSYKSGVYHHNPSLTANVGFNPFEITNHVVVAVGWGTVKTTGQKYWIVKNSWGDGWGLDGYFWIERGNDECSFESLAAESFPILSTLS</sequence>
<evidence type="ECO:0000256" key="8">
    <source>
        <dbReference type="ARBA" id="ARBA00022801"/>
    </source>
</evidence>
<feature type="domain" description="Peptidase C1A papain C-terminal" evidence="17">
    <location>
        <begin position="230"/>
        <end position="460"/>
    </location>
</feature>
<feature type="signal peptide" evidence="16">
    <location>
        <begin position="1"/>
        <end position="30"/>
    </location>
</feature>
<dbReference type="InterPro" id="IPR014882">
    <property type="entry name" value="CathepsinC_exc"/>
</dbReference>
<keyword evidence="18" id="KW-1185">Reference proteome</keyword>
<organism evidence="18 19">
    <name type="scientific">Aplysia californica</name>
    <name type="common">California sea hare</name>
    <dbReference type="NCBI Taxonomy" id="6500"/>
    <lineage>
        <taxon>Eukaryota</taxon>
        <taxon>Metazoa</taxon>
        <taxon>Spiralia</taxon>
        <taxon>Lophotrochozoa</taxon>
        <taxon>Mollusca</taxon>
        <taxon>Gastropoda</taxon>
        <taxon>Heterobranchia</taxon>
        <taxon>Euthyneura</taxon>
        <taxon>Tectipleura</taxon>
        <taxon>Aplysiida</taxon>
        <taxon>Aplysioidea</taxon>
        <taxon>Aplysiidae</taxon>
        <taxon>Aplysia</taxon>
    </lineage>
</organism>
<evidence type="ECO:0000256" key="14">
    <source>
        <dbReference type="ARBA" id="ARBA00032961"/>
    </source>
</evidence>
<evidence type="ECO:0000256" key="6">
    <source>
        <dbReference type="ARBA" id="ARBA00014709"/>
    </source>
</evidence>
<dbReference type="Gene3D" id="2.40.128.80">
    <property type="entry name" value="Cathepsin C, exclusion domain"/>
    <property type="match status" value="1"/>
</dbReference>
<keyword evidence="9" id="KW-0788">Thiol protease</keyword>
<evidence type="ECO:0000259" key="17">
    <source>
        <dbReference type="SMART" id="SM00645"/>
    </source>
</evidence>
<dbReference type="InterPro" id="IPR000169">
    <property type="entry name" value="Pept_cys_AS"/>
</dbReference>
<dbReference type="PRINTS" id="PR00705">
    <property type="entry name" value="PAPAIN"/>
</dbReference>
<dbReference type="PROSITE" id="PS00139">
    <property type="entry name" value="THIOL_PROTEASE_CYS"/>
    <property type="match status" value="1"/>
</dbReference>
<evidence type="ECO:0000256" key="7">
    <source>
        <dbReference type="ARBA" id="ARBA00022670"/>
    </source>
</evidence>
<evidence type="ECO:0000256" key="1">
    <source>
        <dbReference type="ARBA" id="ARBA00000738"/>
    </source>
</evidence>
<dbReference type="InterPro" id="IPR000668">
    <property type="entry name" value="Peptidase_C1A_C"/>
</dbReference>
<dbReference type="SUPFAM" id="SSF75001">
    <property type="entry name" value="Dipeptidyl peptidase I (cathepsin C), exclusion domain"/>
    <property type="match status" value="1"/>
</dbReference>
<keyword evidence="7" id="KW-0645">Protease</keyword>
<dbReference type="SUPFAM" id="SSF54001">
    <property type="entry name" value="Cysteine proteinases"/>
    <property type="match status" value="1"/>
</dbReference>
<evidence type="ECO:0000256" key="9">
    <source>
        <dbReference type="ARBA" id="ARBA00022807"/>
    </source>
</evidence>
<evidence type="ECO:0000256" key="4">
    <source>
        <dbReference type="ARBA" id="ARBA00011610"/>
    </source>
</evidence>
<dbReference type="Gene3D" id="3.90.70.10">
    <property type="entry name" value="Cysteine proteinases"/>
    <property type="match status" value="1"/>
</dbReference>
<dbReference type="PANTHER" id="PTHR12411">
    <property type="entry name" value="CYSTEINE PROTEASE FAMILY C1-RELATED"/>
    <property type="match status" value="1"/>
</dbReference>
<evidence type="ECO:0000256" key="5">
    <source>
        <dbReference type="ARBA" id="ARBA00012059"/>
    </source>
</evidence>
<dbReference type="InterPro" id="IPR013128">
    <property type="entry name" value="Peptidase_C1A"/>
</dbReference>
<dbReference type="InterPro" id="IPR036496">
    <property type="entry name" value="CathepsinC_exc_dom_sf"/>
</dbReference>
<dbReference type="PROSITE" id="PS00640">
    <property type="entry name" value="THIOL_PROTEASE_ASN"/>
    <property type="match status" value="1"/>
</dbReference>
<comment type="similarity">
    <text evidence="3">Belongs to the peptidase C1 family.</text>
</comment>
<evidence type="ECO:0000256" key="12">
    <source>
        <dbReference type="ARBA" id="ARBA00029779"/>
    </source>
</evidence>
<dbReference type="SMART" id="SM00645">
    <property type="entry name" value="Pept_C1"/>
    <property type="match status" value="1"/>
</dbReference>
<evidence type="ECO:0000256" key="3">
    <source>
        <dbReference type="ARBA" id="ARBA00008455"/>
    </source>
</evidence>
<dbReference type="EC" id="3.4.14.1" evidence="5"/>
<evidence type="ECO:0000256" key="10">
    <source>
        <dbReference type="ARBA" id="ARBA00023214"/>
    </source>
</evidence>
<dbReference type="Pfam" id="PF08773">
    <property type="entry name" value="CathepsinC_exc"/>
    <property type="match status" value="1"/>
</dbReference>
<evidence type="ECO:0000256" key="13">
    <source>
        <dbReference type="ARBA" id="ARBA00030778"/>
    </source>
</evidence>
<dbReference type="Pfam" id="PF00112">
    <property type="entry name" value="Peptidase_C1"/>
    <property type="match status" value="1"/>
</dbReference>
<comment type="function">
    <text evidence="15">Thiol protease. Has dipeptidylpeptidase activity. Active against a broad range of dipeptide substrates composed of both polar and hydrophobic amino acids. Proline cannot occupy the P1 position and arginine cannot occupy the P2 position of the substrate. Can act as both an exopeptidase and endopeptidase. Activates serine proteases such as elastase, cathepsin G and granzymes A and B.</text>
</comment>
<accession>A0ABM0JE85</accession>
<comment type="cofactor">
    <cofactor evidence="2">
        <name>chloride</name>
        <dbReference type="ChEBI" id="CHEBI:17996"/>
    </cofactor>
</comment>
<dbReference type="GeneID" id="101863795"/>
<evidence type="ECO:0000313" key="18">
    <source>
        <dbReference type="Proteomes" id="UP000694888"/>
    </source>
</evidence>
<name>A0ABM0JE85_APLCA</name>